<comment type="caution">
    <text evidence="1">The sequence shown here is derived from an EMBL/GenBank/DDBJ whole genome shotgun (WGS) entry which is preliminary data.</text>
</comment>
<organism evidence="1 2">
    <name type="scientific">Lipomyces kononenkoae</name>
    <name type="common">Yeast</name>
    <dbReference type="NCBI Taxonomy" id="34357"/>
    <lineage>
        <taxon>Eukaryota</taxon>
        <taxon>Fungi</taxon>
        <taxon>Dikarya</taxon>
        <taxon>Ascomycota</taxon>
        <taxon>Saccharomycotina</taxon>
        <taxon>Lipomycetes</taxon>
        <taxon>Lipomycetales</taxon>
        <taxon>Lipomycetaceae</taxon>
        <taxon>Lipomyces</taxon>
    </lineage>
</organism>
<evidence type="ECO:0000313" key="2">
    <source>
        <dbReference type="Proteomes" id="UP001433508"/>
    </source>
</evidence>
<proteinExistence type="predicted"/>
<name>A0ACC3TA97_LIPKO</name>
<reference evidence="2" key="1">
    <citation type="journal article" date="2024" name="Front. Bioeng. Biotechnol.">
        <title>Genome-scale model development and genomic sequencing of the oleaginous clade Lipomyces.</title>
        <authorList>
            <person name="Czajka J.J."/>
            <person name="Han Y."/>
            <person name="Kim J."/>
            <person name="Mondo S.J."/>
            <person name="Hofstad B.A."/>
            <person name="Robles A."/>
            <person name="Haridas S."/>
            <person name="Riley R."/>
            <person name="LaButti K."/>
            <person name="Pangilinan J."/>
            <person name="Andreopoulos W."/>
            <person name="Lipzen A."/>
            <person name="Yan J."/>
            <person name="Wang M."/>
            <person name="Ng V."/>
            <person name="Grigoriev I.V."/>
            <person name="Spatafora J.W."/>
            <person name="Magnuson J.K."/>
            <person name="Baker S.E."/>
            <person name="Pomraning K.R."/>
        </authorList>
    </citation>
    <scope>NUCLEOTIDE SEQUENCE [LARGE SCALE GENOMIC DNA]</scope>
    <source>
        <strain evidence="2">CBS 7786</strain>
    </source>
</reference>
<keyword evidence="2" id="KW-1185">Reference proteome</keyword>
<protein>
    <submittedName>
        <fullName evidence="1">Mitochondrial import inner membrane translocase subunit Tim21</fullName>
    </submittedName>
</protein>
<gene>
    <name evidence="1" type="ORF">V1525DRAFT_327299</name>
</gene>
<accession>A0ACC3TA97</accession>
<sequence length="138" mass="15769">VWNGTKSAFSFSFYTIFIAAGFVAACYVIWSLIQTFVLPSGDVQLFNHSAEIVKRNPECQRLIGPRMRFHGESAGTNRWTRNRPVVSRRVTDQFGNDHILMRYCVEGDFGEGIVQLDMTKKSGNDKFDYRYLHVHIGG</sequence>
<dbReference type="EMBL" id="MU971343">
    <property type="protein sequence ID" value="KAK9239812.1"/>
    <property type="molecule type" value="Genomic_DNA"/>
</dbReference>
<feature type="non-terminal residue" evidence="1">
    <location>
        <position position="138"/>
    </location>
</feature>
<evidence type="ECO:0000313" key="1">
    <source>
        <dbReference type="EMBL" id="KAK9239812.1"/>
    </source>
</evidence>
<dbReference type="Proteomes" id="UP001433508">
    <property type="component" value="Unassembled WGS sequence"/>
</dbReference>
<feature type="non-terminal residue" evidence="1">
    <location>
        <position position="1"/>
    </location>
</feature>